<evidence type="ECO:0000313" key="2">
    <source>
        <dbReference type="Proteomes" id="UP000249661"/>
    </source>
</evidence>
<accession>A0ACD1H218</accession>
<organism evidence="1 2">
    <name type="scientific">Aspergillus aculeatinus CBS 121060</name>
    <dbReference type="NCBI Taxonomy" id="1448322"/>
    <lineage>
        <taxon>Eukaryota</taxon>
        <taxon>Fungi</taxon>
        <taxon>Dikarya</taxon>
        <taxon>Ascomycota</taxon>
        <taxon>Pezizomycotina</taxon>
        <taxon>Eurotiomycetes</taxon>
        <taxon>Eurotiomycetidae</taxon>
        <taxon>Eurotiales</taxon>
        <taxon>Aspergillaceae</taxon>
        <taxon>Aspergillus</taxon>
        <taxon>Aspergillus subgen. Circumdati</taxon>
    </lineage>
</organism>
<protein>
    <submittedName>
        <fullName evidence="1">Uncharacterized protein</fullName>
    </submittedName>
</protein>
<gene>
    <name evidence="1" type="ORF">BO66DRAFT_473135</name>
</gene>
<dbReference type="Proteomes" id="UP000249661">
    <property type="component" value="Unassembled WGS sequence"/>
</dbReference>
<sequence>MPGSRLLQPHSDSLESTIFNAIIKYHLLDPSFAGNDRPGSQDVNRAIATLQKRLQQRGNVSQYVSFKHVSAEDFSFLEESRDQLRGARSVFTSFRDFETLIIEVPTIKTEIGNRGFDQIISIQLATSTGIRFSEFMPWGRRSGLATPCHRKRSLGFVCPAASRHIMVGSAIQGVQVLLILPLEVSRVERTITIEKYFPQRRDIPDARAASPNFIPELISTTAVKSGSSPPSVQGAIVVLEFSRVIGRQPVPSEQDVILPPAVLIEIGIGIFLDRHWSFLV</sequence>
<dbReference type="EMBL" id="KZ824971">
    <property type="protein sequence ID" value="RAH67786.1"/>
    <property type="molecule type" value="Genomic_DNA"/>
</dbReference>
<keyword evidence="2" id="KW-1185">Reference proteome</keyword>
<proteinExistence type="predicted"/>
<name>A0ACD1H218_9EURO</name>
<reference evidence="1" key="1">
    <citation type="submission" date="2018-02" db="EMBL/GenBank/DDBJ databases">
        <title>The genomes of Aspergillus section Nigri reveals drivers in fungal speciation.</title>
        <authorList>
            <consortium name="DOE Joint Genome Institute"/>
            <person name="Vesth T.C."/>
            <person name="Nybo J."/>
            <person name="Theobald S."/>
            <person name="Brandl J."/>
            <person name="Frisvad J.C."/>
            <person name="Nielsen K.F."/>
            <person name="Lyhne E.K."/>
            <person name="Kogle M.E."/>
            <person name="Kuo A."/>
            <person name="Riley R."/>
            <person name="Clum A."/>
            <person name="Nolan M."/>
            <person name="Lipzen A."/>
            <person name="Salamov A."/>
            <person name="Henrissat B."/>
            <person name="Wiebenga A."/>
            <person name="De vries R.P."/>
            <person name="Grigoriev I.V."/>
            <person name="Mortensen U.H."/>
            <person name="Andersen M.R."/>
            <person name="Baker S.E."/>
        </authorList>
    </citation>
    <scope>NUCLEOTIDE SEQUENCE</scope>
    <source>
        <strain evidence="1">CBS 121060</strain>
    </source>
</reference>
<evidence type="ECO:0000313" key="1">
    <source>
        <dbReference type="EMBL" id="RAH67786.1"/>
    </source>
</evidence>